<name>A0A533I7T6_PARDE</name>
<dbReference type="PANTHER" id="PTHR35006">
    <property type="entry name" value="GLYOXALASE FAMILY PROTEIN (AFU_ORTHOLOGUE AFUA_5G14830)"/>
    <property type="match status" value="1"/>
</dbReference>
<dbReference type="CDD" id="cd07262">
    <property type="entry name" value="VOC_like"/>
    <property type="match status" value="1"/>
</dbReference>
<evidence type="ECO:0000313" key="2">
    <source>
        <dbReference type="EMBL" id="TKW67556.1"/>
    </source>
</evidence>
<dbReference type="EMBL" id="VAFL01000003">
    <property type="protein sequence ID" value="TKW67556.1"/>
    <property type="molecule type" value="Genomic_DNA"/>
</dbReference>
<dbReference type="Proteomes" id="UP000315344">
    <property type="component" value="Unassembled WGS sequence"/>
</dbReference>
<dbReference type="Pfam" id="PF00903">
    <property type="entry name" value="Glyoxalase"/>
    <property type="match status" value="1"/>
</dbReference>
<dbReference type="PANTHER" id="PTHR35006:SF2">
    <property type="entry name" value="GLYOXALASE FAMILY PROTEIN (AFU_ORTHOLOGUE AFUA_5G14830)"/>
    <property type="match status" value="1"/>
</dbReference>
<dbReference type="PROSITE" id="PS51819">
    <property type="entry name" value="VOC"/>
    <property type="match status" value="1"/>
</dbReference>
<evidence type="ECO:0000313" key="3">
    <source>
        <dbReference type="Proteomes" id="UP000315344"/>
    </source>
</evidence>
<proteinExistence type="predicted"/>
<comment type="caution">
    <text evidence="2">The sequence shown here is derived from an EMBL/GenBank/DDBJ whole genome shotgun (WGS) entry which is preliminary data.</text>
</comment>
<organism evidence="2 3">
    <name type="scientific">Paracoccus denitrificans</name>
    <dbReference type="NCBI Taxonomy" id="266"/>
    <lineage>
        <taxon>Bacteria</taxon>
        <taxon>Pseudomonadati</taxon>
        <taxon>Pseudomonadota</taxon>
        <taxon>Alphaproteobacteria</taxon>
        <taxon>Rhodobacterales</taxon>
        <taxon>Paracoccaceae</taxon>
        <taxon>Paracoccus</taxon>
    </lineage>
</organism>
<dbReference type="InterPro" id="IPR004360">
    <property type="entry name" value="Glyas_Fos-R_dOase_dom"/>
</dbReference>
<dbReference type="InterPro" id="IPR037523">
    <property type="entry name" value="VOC_core"/>
</dbReference>
<dbReference type="Gene3D" id="3.10.180.10">
    <property type="entry name" value="2,3-Dihydroxybiphenyl 1,2-Dioxygenase, domain 1"/>
    <property type="match status" value="1"/>
</dbReference>
<dbReference type="InterPro" id="IPR029068">
    <property type="entry name" value="Glyas_Bleomycin-R_OHBP_Dase"/>
</dbReference>
<protein>
    <submittedName>
        <fullName evidence="2">VOC family protein</fullName>
    </submittedName>
</protein>
<accession>A0A533I7T6</accession>
<dbReference type="AlphaFoldDB" id="A0A533I7T6"/>
<reference evidence="2 3" key="1">
    <citation type="journal article" date="2017" name="Nat. Commun.">
        <title>In situ click chemistry generation of cyclooxygenase-2 inhibitors.</title>
        <authorList>
            <person name="Bhardwaj A."/>
            <person name="Kaur J."/>
            <person name="Wuest M."/>
            <person name="Wuest F."/>
        </authorList>
    </citation>
    <scope>NUCLEOTIDE SEQUENCE [LARGE SCALE GENOMIC DNA]</scope>
    <source>
        <strain evidence="2">S2_012_000_R3_94</strain>
    </source>
</reference>
<feature type="domain" description="VOC" evidence="1">
    <location>
        <begin position="8"/>
        <end position="122"/>
    </location>
</feature>
<dbReference type="SUPFAM" id="SSF54593">
    <property type="entry name" value="Glyoxalase/Bleomycin resistance protein/Dihydroxybiphenyl dioxygenase"/>
    <property type="match status" value="1"/>
</dbReference>
<gene>
    <name evidence="2" type="ORF">DI616_04330</name>
</gene>
<evidence type="ECO:0000259" key="1">
    <source>
        <dbReference type="PROSITE" id="PS51819"/>
    </source>
</evidence>
<sequence length="137" mass="15610">MAYHQGRLIDHIHLRVVDFNRSRDFYGAILDALGRGDCVGRGRDWLECDELYIDEINPNEPRSNLHLCFQARDRAMVDEFYSAAMSNGGRDNGSPGPRDYHPGYYAAFVLDPDGNNIEAKCDERIKKRSADSIEIET</sequence>